<protein>
    <submittedName>
        <fullName evidence="6">TetR/AcrR family transcriptional regulator</fullName>
    </submittedName>
</protein>
<keyword evidence="2 4" id="KW-0238">DNA-binding</keyword>
<dbReference type="AlphaFoldDB" id="A0A4P8L3C2"/>
<accession>A0A4P8L3C2</accession>
<dbReference type="InterPro" id="IPR036271">
    <property type="entry name" value="Tet_transcr_reg_TetR-rel_C_sf"/>
</dbReference>
<dbReference type="RefSeq" id="WP_137424613.1">
    <property type="nucleotide sequence ID" value="NZ_CP040098.1"/>
</dbReference>
<dbReference type="InterPro" id="IPR009057">
    <property type="entry name" value="Homeodomain-like_sf"/>
</dbReference>
<evidence type="ECO:0000313" key="7">
    <source>
        <dbReference type="Proteomes" id="UP000298602"/>
    </source>
</evidence>
<dbReference type="FunFam" id="1.10.10.60:FF:000141">
    <property type="entry name" value="TetR family transcriptional regulator"/>
    <property type="match status" value="1"/>
</dbReference>
<dbReference type="PANTHER" id="PTHR30055">
    <property type="entry name" value="HTH-TYPE TRANSCRIPTIONAL REGULATOR RUTR"/>
    <property type="match status" value="1"/>
</dbReference>
<proteinExistence type="predicted"/>
<dbReference type="Pfam" id="PF00440">
    <property type="entry name" value="TetR_N"/>
    <property type="match status" value="1"/>
</dbReference>
<dbReference type="PROSITE" id="PS50977">
    <property type="entry name" value="HTH_TETR_2"/>
    <property type="match status" value="1"/>
</dbReference>
<evidence type="ECO:0000256" key="1">
    <source>
        <dbReference type="ARBA" id="ARBA00023015"/>
    </source>
</evidence>
<evidence type="ECO:0000256" key="2">
    <source>
        <dbReference type="ARBA" id="ARBA00023125"/>
    </source>
</evidence>
<dbReference type="OrthoDB" id="8535430at2"/>
<evidence type="ECO:0000256" key="3">
    <source>
        <dbReference type="ARBA" id="ARBA00023163"/>
    </source>
</evidence>
<dbReference type="InterPro" id="IPR050109">
    <property type="entry name" value="HTH-type_TetR-like_transc_reg"/>
</dbReference>
<dbReference type="SUPFAM" id="SSF46689">
    <property type="entry name" value="Homeodomain-like"/>
    <property type="match status" value="1"/>
</dbReference>
<evidence type="ECO:0000259" key="5">
    <source>
        <dbReference type="PROSITE" id="PS50977"/>
    </source>
</evidence>
<dbReference type="PRINTS" id="PR00455">
    <property type="entry name" value="HTHTETR"/>
</dbReference>
<dbReference type="GO" id="GO:0003700">
    <property type="term" value="F:DNA-binding transcription factor activity"/>
    <property type="evidence" value="ECO:0007669"/>
    <property type="project" value="TreeGrafter"/>
</dbReference>
<organism evidence="6 7">
    <name type="scientific">Desulfoglaeba alkanexedens ALDC</name>
    <dbReference type="NCBI Taxonomy" id="980445"/>
    <lineage>
        <taxon>Bacteria</taxon>
        <taxon>Pseudomonadati</taxon>
        <taxon>Thermodesulfobacteriota</taxon>
        <taxon>Syntrophobacteria</taxon>
        <taxon>Syntrophobacterales</taxon>
        <taxon>Syntrophobacteraceae</taxon>
        <taxon>Desulfoglaeba</taxon>
    </lineage>
</organism>
<dbReference type="InterPro" id="IPR023772">
    <property type="entry name" value="DNA-bd_HTH_TetR-type_CS"/>
</dbReference>
<dbReference type="PANTHER" id="PTHR30055:SF226">
    <property type="entry name" value="HTH-TYPE TRANSCRIPTIONAL REGULATOR PKSA"/>
    <property type="match status" value="1"/>
</dbReference>
<dbReference type="PROSITE" id="PS01081">
    <property type="entry name" value="HTH_TETR_1"/>
    <property type="match status" value="1"/>
</dbReference>
<dbReference type="Gene3D" id="1.10.10.60">
    <property type="entry name" value="Homeodomain-like"/>
    <property type="match status" value="1"/>
</dbReference>
<name>A0A4P8L3C2_9BACT</name>
<feature type="domain" description="HTH tetR-type" evidence="5">
    <location>
        <begin position="113"/>
        <end position="173"/>
    </location>
</feature>
<feature type="DNA-binding region" description="H-T-H motif" evidence="4">
    <location>
        <begin position="136"/>
        <end position="155"/>
    </location>
</feature>
<gene>
    <name evidence="6" type="ORF">FDQ92_09910</name>
</gene>
<sequence>MKGRKQQAVRLLIERFSREGRPEALVAFFESRLARAGSPEQVLQEALETFWETRKVIREAGAPVDLPLSSLLDILQQAVVACGVAPETFYRLVARQLLDETEANDGARELPSVSTREKILNAALELFSDKGFHQATVDEIADRAGVGKGTLYRYFSNKEALFHELVQSRLKDLERQAEAVLDGQDDVLTMIRKYLRIYFEFFDKNQRLYRVMVQEHPEFGERVQDLYIEKILRRIPLLKRKVYEARQRGVLRDVTFNTTFYGVMGFIHGVIQRWLAHDCSYPLMEELPAVQEVLFYGFVQQRKSEPISVE</sequence>
<reference evidence="6 7" key="1">
    <citation type="submission" date="2019-05" db="EMBL/GenBank/DDBJ databases">
        <title>The Complete Genome Sequence of the n-alkane-degrading Desulfoglaeba alkanexedens ALDC reveals multiple alkylsuccinate synthase gene clusters.</title>
        <authorList>
            <person name="Callaghan A.V."/>
            <person name="Davidova I.A."/>
            <person name="Duncan K.E."/>
            <person name="Morris B."/>
            <person name="McInerney M.J."/>
        </authorList>
    </citation>
    <scope>NUCLEOTIDE SEQUENCE [LARGE SCALE GENOMIC DNA]</scope>
    <source>
        <strain evidence="6 7">ALDC</strain>
    </source>
</reference>
<dbReference type="EMBL" id="CP040098">
    <property type="protein sequence ID" value="QCQ22447.1"/>
    <property type="molecule type" value="Genomic_DNA"/>
</dbReference>
<keyword evidence="1" id="KW-0805">Transcription regulation</keyword>
<dbReference type="KEGG" id="dax:FDQ92_09910"/>
<evidence type="ECO:0000313" key="6">
    <source>
        <dbReference type="EMBL" id="QCQ22447.1"/>
    </source>
</evidence>
<dbReference type="Gene3D" id="1.10.357.10">
    <property type="entry name" value="Tetracycline Repressor, domain 2"/>
    <property type="match status" value="1"/>
</dbReference>
<keyword evidence="7" id="KW-1185">Reference proteome</keyword>
<dbReference type="SUPFAM" id="SSF48498">
    <property type="entry name" value="Tetracyclin repressor-like, C-terminal domain"/>
    <property type="match status" value="1"/>
</dbReference>
<reference evidence="6 7" key="2">
    <citation type="submission" date="2019-05" db="EMBL/GenBank/DDBJ databases">
        <authorList>
            <person name="Suflita J.M."/>
            <person name="Marks C.R."/>
        </authorList>
    </citation>
    <scope>NUCLEOTIDE SEQUENCE [LARGE SCALE GENOMIC DNA]</scope>
    <source>
        <strain evidence="6 7">ALDC</strain>
    </source>
</reference>
<dbReference type="InterPro" id="IPR001647">
    <property type="entry name" value="HTH_TetR"/>
</dbReference>
<dbReference type="GO" id="GO:0000976">
    <property type="term" value="F:transcription cis-regulatory region binding"/>
    <property type="evidence" value="ECO:0007669"/>
    <property type="project" value="TreeGrafter"/>
</dbReference>
<dbReference type="Proteomes" id="UP000298602">
    <property type="component" value="Chromosome"/>
</dbReference>
<evidence type="ECO:0000256" key="4">
    <source>
        <dbReference type="PROSITE-ProRule" id="PRU00335"/>
    </source>
</evidence>
<keyword evidence="3" id="KW-0804">Transcription</keyword>